<dbReference type="InterPro" id="IPR036908">
    <property type="entry name" value="RlpA-like_sf"/>
</dbReference>
<organism evidence="4 5">
    <name type="scientific">Selenomonas montiformis</name>
    <dbReference type="NCBI Taxonomy" id="2652285"/>
    <lineage>
        <taxon>Bacteria</taxon>
        <taxon>Bacillati</taxon>
        <taxon>Bacillota</taxon>
        <taxon>Negativicutes</taxon>
        <taxon>Selenomonadales</taxon>
        <taxon>Selenomonadaceae</taxon>
        <taxon>Selenomonas</taxon>
    </lineage>
</organism>
<gene>
    <name evidence="4" type="ORF">FYJ78_10265</name>
</gene>
<evidence type="ECO:0000313" key="4">
    <source>
        <dbReference type="EMBL" id="MSV25538.1"/>
    </source>
</evidence>
<dbReference type="AlphaFoldDB" id="A0A6I2UTJ1"/>
<dbReference type="InterPro" id="IPR036366">
    <property type="entry name" value="PGBDSf"/>
</dbReference>
<name>A0A6I2UTJ1_9FIRM</name>
<keyword evidence="1" id="KW-0732">Signal</keyword>
<dbReference type="InterPro" id="IPR010611">
    <property type="entry name" value="3D_dom"/>
</dbReference>
<protein>
    <submittedName>
        <fullName evidence="4">Peptidoglycan-binding protein LysM</fullName>
    </submittedName>
</protein>
<feature type="domain" description="3D" evidence="3">
    <location>
        <begin position="120"/>
        <end position="180"/>
    </location>
</feature>
<evidence type="ECO:0000259" key="3">
    <source>
        <dbReference type="Pfam" id="PF06725"/>
    </source>
</evidence>
<feature type="domain" description="Peptidoglycan binding-like" evidence="2">
    <location>
        <begin position="17"/>
        <end position="73"/>
    </location>
</feature>
<proteinExistence type="predicted"/>
<dbReference type="Gene3D" id="2.40.40.10">
    <property type="entry name" value="RlpA-like domain"/>
    <property type="match status" value="1"/>
</dbReference>
<dbReference type="CDD" id="cd14667">
    <property type="entry name" value="3D_containing_proteins"/>
    <property type="match status" value="1"/>
</dbReference>
<dbReference type="GO" id="GO:0019867">
    <property type="term" value="C:outer membrane"/>
    <property type="evidence" value="ECO:0007669"/>
    <property type="project" value="InterPro"/>
</dbReference>
<dbReference type="InterPro" id="IPR036365">
    <property type="entry name" value="PGBD-like_sf"/>
</dbReference>
<dbReference type="Pfam" id="PF01471">
    <property type="entry name" value="PG_binding_1"/>
    <property type="match status" value="1"/>
</dbReference>
<dbReference type="Pfam" id="PF06725">
    <property type="entry name" value="3D"/>
    <property type="match status" value="1"/>
</dbReference>
<dbReference type="EMBL" id="VUNL01000012">
    <property type="protein sequence ID" value="MSV25538.1"/>
    <property type="molecule type" value="Genomic_DNA"/>
</dbReference>
<dbReference type="Proteomes" id="UP000430222">
    <property type="component" value="Unassembled WGS sequence"/>
</dbReference>
<dbReference type="Gene3D" id="1.10.101.10">
    <property type="entry name" value="PGBD-like superfamily/PGBD"/>
    <property type="match status" value="1"/>
</dbReference>
<evidence type="ECO:0000259" key="2">
    <source>
        <dbReference type="Pfam" id="PF01471"/>
    </source>
</evidence>
<keyword evidence="5" id="KW-1185">Reference proteome</keyword>
<evidence type="ECO:0000313" key="5">
    <source>
        <dbReference type="Proteomes" id="UP000430222"/>
    </source>
</evidence>
<dbReference type="GO" id="GO:0004553">
    <property type="term" value="F:hydrolase activity, hydrolyzing O-glycosyl compounds"/>
    <property type="evidence" value="ECO:0007669"/>
    <property type="project" value="InterPro"/>
</dbReference>
<dbReference type="GO" id="GO:0009254">
    <property type="term" value="P:peptidoglycan turnover"/>
    <property type="evidence" value="ECO:0007669"/>
    <property type="project" value="InterPro"/>
</dbReference>
<dbReference type="SUPFAM" id="SSF47090">
    <property type="entry name" value="PGBD-like"/>
    <property type="match status" value="1"/>
</dbReference>
<dbReference type="RefSeq" id="WP_154621359.1">
    <property type="nucleotide sequence ID" value="NZ_VUNL01000012.1"/>
</dbReference>
<comment type="caution">
    <text evidence="4">The sequence shown here is derived from an EMBL/GenBank/DDBJ whole genome shotgun (WGS) entry which is preliminary data.</text>
</comment>
<dbReference type="InterPro" id="IPR002477">
    <property type="entry name" value="Peptidoglycan-bd-like"/>
</dbReference>
<dbReference type="SUPFAM" id="SSF50685">
    <property type="entry name" value="Barwin-like endoglucanases"/>
    <property type="match status" value="1"/>
</dbReference>
<sequence>MHSSAALASILVRDGSRGDSVRHVQNLLIDQGYLDGGADGICGPKTVAAIRSFQQSNGLTADGICGDATYRVLSGGRSYEPETPRGAVGRVLYVSATAYSAQDPGNSCYTAAGTLVRRGVIAVDPEVIPMGTRVYIPGYGEAVAEDTGGAIRGHHIDVAFDTHGEALAFGRRNIEVYILE</sequence>
<reference evidence="4 5" key="1">
    <citation type="submission" date="2019-08" db="EMBL/GenBank/DDBJ databases">
        <title>In-depth cultivation of the pig gut microbiome towards novel bacterial diversity and tailored functional studies.</title>
        <authorList>
            <person name="Wylensek D."/>
            <person name="Hitch T.C.A."/>
            <person name="Clavel T."/>
        </authorList>
    </citation>
    <scope>NUCLEOTIDE SEQUENCE [LARGE SCALE GENOMIC DNA]</scope>
    <source>
        <strain evidence="5">WCA-380-WT-3B3</strain>
    </source>
</reference>
<dbReference type="PANTHER" id="PTHR39160">
    <property type="entry name" value="CELL WALL-BINDING PROTEIN YOCH"/>
    <property type="match status" value="1"/>
</dbReference>
<evidence type="ECO:0000256" key="1">
    <source>
        <dbReference type="ARBA" id="ARBA00022729"/>
    </source>
</evidence>
<dbReference type="InterPro" id="IPR051933">
    <property type="entry name" value="Resuscitation_pf_RpfB"/>
</dbReference>
<accession>A0A6I2UTJ1</accession>
<dbReference type="InterPro" id="IPR059180">
    <property type="entry name" value="3D_YorM"/>
</dbReference>
<dbReference type="PANTHER" id="PTHR39160:SF4">
    <property type="entry name" value="RESUSCITATION-PROMOTING FACTOR RPFB"/>
    <property type="match status" value="1"/>
</dbReference>